<dbReference type="Pfam" id="PF06114">
    <property type="entry name" value="Peptidase_M78"/>
    <property type="match status" value="1"/>
</dbReference>
<evidence type="ECO:0000313" key="3">
    <source>
        <dbReference type="Proteomes" id="UP001241571"/>
    </source>
</evidence>
<organism evidence="2 3">
    <name type="scientific">Enterococcus gallinarum</name>
    <dbReference type="NCBI Taxonomy" id="1353"/>
    <lineage>
        <taxon>Bacteria</taxon>
        <taxon>Bacillati</taxon>
        <taxon>Bacillota</taxon>
        <taxon>Bacilli</taxon>
        <taxon>Lactobacillales</taxon>
        <taxon>Enterococcaceae</taxon>
        <taxon>Enterococcus</taxon>
    </lineage>
</organism>
<sequence>MNRVKKILNSKGINLIFMDLDNEGYYESEYKTMFVNENLSDFEILKVIYHELGHGVLHDDFSALYKMTVPHFKMEYEADYFMLKLLLLEYMEVNILDPEQVNPVYFIESNDLDPRYEETIRKILCNNISNTLYV</sequence>
<dbReference type="Gene3D" id="1.10.10.2910">
    <property type="match status" value="1"/>
</dbReference>
<dbReference type="RefSeq" id="WP_221686157.1">
    <property type="nucleotide sequence ID" value="NZ_JAASJM010000012.1"/>
</dbReference>
<comment type="caution">
    <text evidence="2">The sequence shown here is derived from an EMBL/GenBank/DDBJ whole genome shotgun (WGS) entry which is preliminary data.</text>
</comment>
<dbReference type="InterPro" id="IPR010359">
    <property type="entry name" value="IrrE_HExxH"/>
</dbReference>
<dbReference type="EMBL" id="JASUBT010000028">
    <property type="protein sequence ID" value="MDL4937630.1"/>
    <property type="molecule type" value="Genomic_DNA"/>
</dbReference>
<accession>A0ABD4ZY26</accession>
<evidence type="ECO:0000313" key="2">
    <source>
        <dbReference type="EMBL" id="MDL4937630.1"/>
    </source>
</evidence>
<reference evidence="2 3" key="1">
    <citation type="submission" date="2023-06" db="EMBL/GenBank/DDBJ databases">
        <title>Acute promotion of culturable opportunistic pathogens and persistent increase of antibiotic resistance following antibiotic exposure in mouse gut microbiota.</title>
        <authorList>
            <person name="Li L."/>
            <person name="Wang B."/>
            <person name="Sun Y."/>
            <person name="Wang M."/>
            <person name="Xu H."/>
        </authorList>
    </citation>
    <scope>NUCLEOTIDE SEQUENCE [LARGE SCALE GENOMIC DNA]</scope>
    <source>
        <strain evidence="2 3">CRI2_2</strain>
    </source>
</reference>
<evidence type="ECO:0000259" key="1">
    <source>
        <dbReference type="Pfam" id="PF06114"/>
    </source>
</evidence>
<name>A0ABD4ZY26_ENTGA</name>
<proteinExistence type="predicted"/>
<dbReference type="Proteomes" id="UP001241571">
    <property type="component" value="Unassembled WGS sequence"/>
</dbReference>
<protein>
    <submittedName>
        <fullName evidence="2">ImmA/IrrE family metallo-endopeptidase</fullName>
    </submittedName>
</protein>
<gene>
    <name evidence="2" type="ORF">QRX88_18170</name>
</gene>
<dbReference type="AlphaFoldDB" id="A0ABD4ZY26"/>
<feature type="domain" description="IrrE N-terminal-like" evidence="1">
    <location>
        <begin position="10"/>
        <end position="87"/>
    </location>
</feature>